<reference evidence="6 7" key="1">
    <citation type="submission" date="2018-02" db="EMBL/GenBank/DDBJ databases">
        <title>Complete genome sequencing of Faecalibacterium prausnitzii strains isolated from the human gut.</title>
        <authorList>
            <person name="Fitzgerald B.C."/>
            <person name="Shkoporov A.N."/>
            <person name="Ross P.R."/>
            <person name="Hill C."/>
        </authorList>
    </citation>
    <scope>NUCLEOTIDE SEQUENCE [LARGE SCALE GENOMIC DNA]</scope>
    <source>
        <strain evidence="6 7">APC923/61-1</strain>
    </source>
</reference>
<dbReference type="InterPro" id="IPR006311">
    <property type="entry name" value="TAT_signal"/>
</dbReference>
<comment type="subcellular location">
    <subcellularLocation>
        <location evidence="1">Cell envelope</location>
    </subcellularLocation>
</comment>
<evidence type="ECO:0000313" key="7">
    <source>
        <dbReference type="Proteomes" id="UP000250583"/>
    </source>
</evidence>
<evidence type="ECO:0000259" key="5">
    <source>
        <dbReference type="Pfam" id="PF00496"/>
    </source>
</evidence>
<dbReference type="CDD" id="cd08504">
    <property type="entry name" value="PBP2_OppA"/>
    <property type="match status" value="1"/>
</dbReference>
<dbReference type="GO" id="GO:0042597">
    <property type="term" value="C:periplasmic space"/>
    <property type="evidence" value="ECO:0007669"/>
    <property type="project" value="UniProtKB-ARBA"/>
</dbReference>
<dbReference type="Gene3D" id="3.10.105.10">
    <property type="entry name" value="Dipeptide-binding Protein, Domain 3"/>
    <property type="match status" value="1"/>
</dbReference>
<evidence type="ECO:0000256" key="4">
    <source>
        <dbReference type="ARBA" id="ARBA00022729"/>
    </source>
</evidence>
<organism evidence="6 7">
    <name type="scientific">Faecalibacterium prausnitzii</name>
    <dbReference type="NCBI Taxonomy" id="853"/>
    <lineage>
        <taxon>Bacteria</taxon>
        <taxon>Bacillati</taxon>
        <taxon>Bacillota</taxon>
        <taxon>Clostridia</taxon>
        <taxon>Eubacteriales</taxon>
        <taxon>Oscillospiraceae</taxon>
        <taxon>Faecalibacterium</taxon>
    </lineage>
</organism>
<dbReference type="GO" id="GO:1904680">
    <property type="term" value="F:peptide transmembrane transporter activity"/>
    <property type="evidence" value="ECO:0007669"/>
    <property type="project" value="TreeGrafter"/>
</dbReference>
<dbReference type="InterPro" id="IPR030678">
    <property type="entry name" value="Peptide/Ni-bd"/>
</dbReference>
<evidence type="ECO:0000256" key="3">
    <source>
        <dbReference type="ARBA" id="ARBA00022448"/>
    </source>
</evidence>
<dbReference type="Gene3D" id="3.40.190.10">
    <property type="entry name" value="Periplasmic binding protein-like II"/>
    <property type="match status" value="1"/>
</dbReference>
<dbReference type="Proteomes" id="UP000250583">
    <property type="component" value="Unassembled WGS sequence"/>
</dbReference>
<dbReference type="PANTHER" id="PTHR30290">
    <property type="entry name" value="PERIPLASMIC BINDING COMPONENT OF ABC TRANSPORTER"/>
    <property type="match status" value="1"/>
</dbReference>
<dbReference type="EMBL" id="PRLE01000003">
    <property type="protein sequence ID" value="RAW59358.1"/>
    <property type="molecule type" value="Genomic_DNA"/>
</dbReference>
<feature type="domain" description="Solute-binding protein family 5" evidence="5">
    <location>
        <begin position="119"/>
        <end position="518"/>
    </location>
</feature>
<keyword evidence="3" id="KW-0813">Transport</keyword>
<evidence type="ECO:0000313" key="6">
    <source>
        <dbReference type="EMBL" id="RAW59358.1"/>
    </source>
</evidence>
<dbReference type="PROSITE" id="PS51318">
    <property type="entry name" value="TAT"/>
    <property type="match status" value="1"/>
</dbReference>
<gene>
    <name evidence="6" type="ORF">C4N22_06405</name>
</gene>
<dbReference type="Gene3D" id="3.90.76.10">
    <property type="entry name" value="Dipeptide-binding Protein, Domain 1"/>
    <property type="match status" value="1"/>
</dbReference>
<name>A0A329UES2_9FIRM</name>
<evidence type="ECO:0000256" key="2">
    <source>
        <dbReference type="ARBA" id="ARBA00005695"/>
    </source>
</evidence>
<dbReference type="SUPFAM" id="SSF53850">
    <property type="entry name" value="Periplasmic binding protein-like II"/>
    <property type="match status" value="1"/>
</dbReference>
<dbReference type="AlphaFoldDB" id="A0A329UES2"/>
<evidence type="ECO:0000256" key="1">
    <source>
        <dbReference type="ARBA" id="ARBA00004196"/>
    </source>
</evidence>
<proteinExistence type="inferred from homology"/>
<keyword evidence="4" id="KW-0732">Signal</keyword>
<accession>A0A329UES2</accession>
<dbReference type="PIRSF" id="PIRSF002741">
    <property type="entry name" value="MppA"/>
    <property type="match status" value="1"/>
</dbReference>
<dbReference type="PANTHER" id="PTHR30290:SF10">
    <property type="entry name" value="PERIPLASMIC OLIGOPEPTIDE-BINDING PROTEIN-RELATED"/>
    <property type="match status" value="1"/>
</dbReference>
<dbReference type="GO" id="GO:0015833">
    <property type="term" value="P:peptide transport"/>
    <property type="evidence" value="ECO:0007669"/>
    <property type="project" value="TreeGrafter"/>
</dbReference>
<dbReference type="GO" id="GO:0030313">
    <property type="term" value="C:cell envelope"/>
    <property type="evidence" value="ECO:0007669"/>
    <property type="project" value="UniProtKB-SubCell"/>
</dbReference>
<protein>
    <submittedName>
        <fullName evidence="6">Peptide ABC transporter substrate-binding protein</fullName>
    </submittedName>
</protein>
<dbReference type="InterPro" id="IPR039424">
    <property type="entry name" value="SBP_5"/>
</dbReference>
<dbReference type="InterPro" id="IPR000914">
    <property type="entry name" value="SBP_5_dom"/>
</dbReference>
<dbReference type="Pfam" id="PF00496">
    <property type="entry name" value="SBP_bac_5"/>
    <property type="match status" value="1"/>
</dbReference>
<sequence length="601" mass="66026">MIKGDFTMASKHSISRRSFLKAVGAGSAAVAAAGVLTACGGSSSSTASSAASAAASAAPATTELAAEQVLNLIYTDLALIDVNDVRNSNEFEVLTAVQEGLFRTFTDENGVDVVENAGCESYDVSDDGLTYTFHLREGMVWSDDQPVTAQNYVDSWLRLVNPDLAFSYAFLAYGIVGAEDYCENGGKLEDVAVELVDDLTFKATLTTPDPAFIKKVGMVCFYPVRKDLIDAAEAAGGNWTNDYTLHVYNGPFYISDRVLENNMTLKKNEKYWNADEVTLTQINLRVVDETSTQAQLMESQQIDVLKLTDFEYVDRWQNKVADGTFQYFGKDEPSVNYLVLNQHTEDGATGGPSGVMLNPKCRKAIALAFDREEFNAMFKEGLVTTAYGVIPYGITVGEQEFRAANPEPYADEDTSPDTIKALFEEGMAEAGVAGTASDVTLTVISYGATTEKTSQLEWFKQQLEGNLGVKVQIDTYPDTSTYVTARNAQQYDFYLQGWNGDYNDPMTFFELWVTGSGYAKFMGGYSNPEYDEMIEKAGASQDDAERMELFGKAEKLLLDEGGLVPLYYDNSQIYVQSYVSGLSMPMFGSDFEFSRVKILAH</sequence>
<comment type="caution">
    <text evidence="6">The sequence shown here is derived from an EMBL/GenBank/DDBJ whole genome shotgun (WGS) entry which is preliminary data.</text>
</comment>
<dbReference type="GO" id="GO:0043190">
    <property type="term" value="C:ATP-binding cassette (ABC) transporter complex"/>
    <property type="evidence" value="ECO:0007669"/>
    <property type="project" value="InterPro"/>
</dbReference>
<comment type="similarity">
    <text evidence="2">Belongs to the bacterial solute-binding protein 5 family.</text>
</comment>